<organism evidence="3 4">
    <name type="scientific">Actinoplanes missouriensis (strain ATCC 14538 / DSM 43046 / CBS 188.64 / JCM 3121 / NBRC 102363 / NCIMB 12654 / NRRL B-3342 / UNCC 431)</name>
    <dbReference type="NCBI Taxonomy" id="512565"/>
    <lineage>
        <taxon>Bacteria</taxon>
        <taxon>Bacillati</taxon>
        <taxon>Actinomycetota</taxon>
        <taxon>Actinomycetes</taxon>
        <taxon>Micromonosporales</taxon>
        <taxon>Micromonosporaceae</taxon>
        <taxon>Actinoplanes</taxon>
    </lineage>
</organism>
<dbReference type="KEGG" id="ams:AMIS_2730"/>
<feature type="transmembrane region" description="Helical" evidence="2">
    <location>
        <begin position="12"/>
        <end position="39"/>
    </location>
</feature>
<gene>
    <name evidence="3" type="ordered locus">AMIS_2730</name>
</gene>
<dbReference type="EMBL" id="AP012319">
    <property type="protein sequence ID" value="BAL85493.1"/>
    <property type="molecule type" value="Genomic_DNA"/>
</dbReference>
<name>I0GXK6_ACTM4</name>
<keyword evidence="2" id="KW-0472">Membrane</keyword>
<keyword evidence="2" id="KW-1133">Transmembrane helix</keyword>
<dbReference type="RefSeq" id="WP_014440393.1">
    <property type="nucleotide sequence ID" value="NC_017093.1"/>
</dbReference>
<accession>I0GXK6</accession>
<protein>
    <submittedName>
        <fullName evidence="3">Uncharacterized protein</fullName>
    </submittedName>
</protein>
<dbReference type="AlphaFoldDB" id="I0GXK6"/>
<dbReference type="STRING" id="512565.AMIS_2730"/>
<evidence type="ECO:0000313" key="4">
    <source>
        <dbReference type="Proteomes" id="UP000007882"/>
    </source>
</evidence>
<reference evidence="3 4" key="1">
    <citation type="submission" date="2012-02" db="EMBL/GenBank/DDBJ databases">
        <title>Complete genome sequence of Actinoplanes missouriensis 431 (= NBRC 102363).</title>
        <authorList>
            <person name="Ohnishi Y."/>
            <person name="Ishikawa J."/>
            <person name="Sekine M."/>
            <person name="Hosoyama A."/>
            <person name="Harada T."/>
            <person name="Narita H."/>
            <person name="Hata T."/>
            <person name="Konno Y."/>
            <person name="Tutikane K."/>
            <person name="Fujita N."/>
            <person name="Horinouchi S."/>
            <person name="Hayakawa M."/>
        </authorList>
    </citation>
    <scope>NUCLEOTIDE SEQUENCE [LARGE SCALE GENOMIC DNA]</scope>
    <source>
        <strain evidence="4">ATCC 14538 / DSM 43046 / CBS 188.64 / JCM 3121 / NBRC 102363 / NCIMB 12654 / NRRL B-3342 / UNCC 431</strain>
    </source>
</reference>
<dbReference type="Proteomes" id="UP000007882">
    <property type="component" value="Chromosome"/>
</dbReference>
<keyword evidence="4" id="KW-1185">Reference proteome</keyword>
<sequence length="95" mass="9588">MLAFPTFGSTNSAIFAGILAAIGFVPLAALLVLGGLGLFSEPVIAPGPVLNPVDLGEAPETTQEIPAVAGEPEVQPSGQATGRYQPRHAAEVTHG</sequence>
<dbReference type="PATRIC" id="fig|512565.3.peg.273"/>
<evidence type="ECO:0000256" key="1">
    <source>
        <dbReference type="SAM" id="MobiDB-lite"/>
    </source>
</evidence>
<dbReference type="HOGENOM" id="CLU_2366560_0_0_11"/>
<evidence type="ECO:0000256" key="2">
    <source>
        <dbReference type="SAM" id="Phobius"/>
    </source>
</evidence>
<proteinExistence type="predicted"/>
<evidence type="ECO:0000313" key="3">
    <source>
        <dbReference type="EMBL" id="BAL85493.1"/>
    </source>
</evidence>
<keyword evidence="2" id="KW-0812">Transmembrane</keyword>
<feature type="region of interest" description="Disordered" evidence="1">
    <location>
        <begin position="55"/>
        <end position="95"/>
    </location>
</feature>